<dbReference type="RefSeq" id="WP_021840837.1">
    <property type="nucleotide sequence ID" value="NZ_CACRUX010000057.1"/>
</dbReference>
<dbReference type="PANTHER" id="PTHR37815">
    <property type="entry name" value="UPF0397 PROTEIN BC_2624-RELATED"/>
    <property type="match status" value="1"/>
</dbReference>
<keyword evidence="3" id="KW-0472">Membrane</keyword>
<evidence type="ECO:0000313" key="4">
    <source>
        <dbReference type="EMBL" id="VYU28123.1"/>
    </source>
</evidence>
<dbReference type="PANTHER" id="PTHR37815:SF3">
    <property type="entry name" value="UPF0397 PROTEIN SPR0429"/>
    <property type="match status" value="1"/>
</dbReference>
<protein>
    <recommendedName>
        <fullName evidence="5">Thiamine transporter HmpT</fullName>
    </recommendedName>
</protein>
<accession>A0A6N3DQF4</accession>
<organism evidence="4">
    <name type="scientific">Veillonella ratti</name>
    <dbReference type="NCBI Taxonomy" id="103892"/>
    <lineage>
        <taxon>Bacteria</taxon>
        <taxon>Bacillati</taxon>
        <taxon>Bacillota</taxon>
        <taxon>Negativicutes</taxon>
        <taxon>Veillonellales</taxon>
        <taxon>Veillonellaceae</taxon>
        <taxon>Veillonella</taxon>
    </lineage>
</organism>
<dbReference type="Pfam" id="PF07155">
    <property type="entry name" value="ECF-ribofla_trS"/>
    <property type="match status" value="1"/>
</dbReference>
<dbReference type="GO" id="GO:0016020">
    <property type="term" value="C:membrane"/>
    <property type="evidence" value="ECO:0007669"/>
    <property type="project" value="InterPro"/>
</dbReference>
<feature type="transmembrane region" description="Helical" evidence="3">
    <location>
        <begin position="107"/>
        <end position="131"/>
    </location>
</feature>
<proteinExistence type="predicted"/>
<reference evidence="4" key="1">
    <citation type="submission" date="2019-11" db="EMBL/GenBank/DDBJ databases">
        <authorList>
            <person name="Feng L."/>
        </authorList>
    </citation>
    <scope>NUCLEOTIDE SEQUENCE</scope>
    <source>
        <strain evidence="4">VrattiLFYP33</strain>
    </source>
</reference>
<evidence type="ECO:0008006" key="5">
    <source>
        <dbReference type="Google" id="ProtNLM"/>
    </source>
</evidence>
<keyword evidence="1 3" id="KW-0812">Transmembrane</keyword>
<dbReference type="EMBL" id="CACRUX010000057">
    <property type="protein sequence ID" value="VYU28123.1"/>
    <property type="molecule type" value="Genomic_DNA"/>
</dbReference>
<feature type="transmembrane region" description="Helical" evidence="3">
    <location>
        <begin position="40"/>
        <end position="60"/>
    </location>
</feature>
<feature type="transmembrane region" description="Helical" evidence="3">
    <location>
        <begin position="143"/>
        <end position="161"/>
    </location>
</feature>
<dbReference type="Gene3D" id="1.10.1760.20">
    <property type="match status" value="1"/>
</dbReference>
<dbReference type="AlphaFoldDB" id="A0A6N3DQF4"/>
<name>A0A6N3DQF4_9FIRM</name>
<feature type="transmembrane region" description="Helical" evidence="3">
    <location>
        <begin position="6"/>
        <end position="28"/>
    </location>
</feature>
<feature type="transmembrane region" description="Helical" evidence="3">
    <location>
        <begin position="72"/>
        <end position="95"/>
    </location>
</feature>
<dbReference type="InterPro" id="IPR009825">
    <property type="entry name" value="ECF_substrate-spec-like"/>
</dbReference>
<evidence type="ECO:0000256" key="3">
    <source>
        <dbReference type="SAM" id="Phobius"/>
    </source>
</evidence>
<gene>
    <name evidence="4" type="ORF">VRLFYP33_01635</name>
</gene>
<sequence>MNLTVRDIIYIGMLSAICALATTFLIPLPGGGMVHLGSAALFTISALFGGLYGGLAGAIGSGLFDLVMGHSAYTLFSIVIKGISGLVVGYMIVGFRPNPLKAREATFARLLSAMLVGAVWTALGYLVAWAYVLDSFMVAVGNLPASFLTSGIGIVVALFLVKGLRNIIR</sequence>
<keyword evidence="2 3" id="KW-1133">Transmembrane helix</keyword>
<evidence type="ECO:0000256" key="2">
    <source>
        <dbReference type="ARBA" id="ARBA00022989"/>
    </source>
</evidence>
<evidence type="ECO:0000256" key="1">
    <source>
        <dbReference type="ARBA" id="ARBA00022692"/>
    </source>
</evidence>